<feature type="compositionally biased region" description="Low complexity" evidence="1">
    <location>
        <begin position="51"/>
        <end position="64"/>
    </location>
</feature>
<protein>
    <submittedName>
        <fullName evidence="2">(apollo) hypothetical protein</fullName>
    </submittedName>
</protein>
<accession>A0A8S3X5G9</accession>
<evidence type="ECO:0000313" key="2">
    <source>
        <dbReference type="EMBL" id="CAG5000716.1"/>
    </source>
</evidence>
<proteinExistence type="predicted"/>
<evidence type="ECO:0000256" key="1">
    <source>
        <dbReference type="SAM" id="MobiDB-lite"/>
    </source>
</evidence>
<evidence type="ECO:0000313" key="3">
    <source>
        <dbReference type="Proteomes" id="UP000691718"/>
    </source>
</evidence>
<feature type="region of interest" description="Disordered" evidence="1">
    <location>
        <begin position="1"/>
        <end position="92"/>
    </location>
</feature>
<reference evidence="2" key="1">
    <citation type="submission" date="2021-04" db="EMBL/GenBank/DDBJ databases">
        <authorList>
            <person name="Tunstrom K."/>
        </authorList>
    </citation>
    <scope>NUCLEOTIDE SEQUENCE</scope>
</reference>
<name>A0A8S3X5G9_PARAO</name>
<keyword evidence="3" id="KW-1185">Reference proteome</keyword>
<dbReference type="OrthoDB" id="123207at2759"/>
<feature type="compositionally biased region" description="Basic and acidic residues" evidence="1">
    <location>
        <begin position="26"/>
        <end position="50"/>
    </location>
</feature>
<dbReference type="AlphaFoldDB" id="A0A8S3X5G9"/>
<dbReference type="Proteomes" id="UP000691718">
    <property type="component" value="Unassembled WGS sequence"/>
</dbReference>
<gene>
    <name evidence="2" type="ORF">PAPOLLO_LOCUS13777</name>
</gene>
<comment type="caution">
    <text evidence="2">The sequence shown here is derived from an EMBL/GenBank/DDBJ whole genome shotgun (WGS) entry which is preliminary data.</text>
</comment>
<organism evidence="2 3">
    <name type="scientific">Parnassius apollo</name>
    <name type="common">Apollo butterfly</name>
    <name type="synonym">Papilio apollo</name>
    <dbReference type="NCBI Taxonomy" id="110799"/>
    <lineage>
        <taxon>Eukaryota</taxon>
        <taxon>Metazoa</taxon>
        <taxon>Ecdysozoa</taxon>
        <taxon>Arthropoda</taxon>
        <taxon>Hexapoda</taxon>
        <taxon>Insecta</taxon>
        <taxon>Pterygota</taxon>
        <taxon>Neoptera</taxon>
        <taxon>Endopterygota</taxon>
        <taxon>Lepidoptera</taxon>
        <taxon>Glossata</taxon>
        <taxon>Ditrysia</taxon>
        <taxon>Papilionoidea</taxon>
        <taxon>Papilionidae</taxon>
        <taxon>Parnassiinae</taxon>
        <taxon>Parnassini</taxon>
        <taxon>Parnassius</taxon>
        <taxon>Parnassius</taxon>
    </lineage>
</organism>
<feature type="compositionally biased region" description="Polar residues" evidence="1">
    <location>
        <begin position="1"/>
        <end position="10"/>
    </location>
</feature>
<sequence length="201" mass="22898">MGTTRKSSTLLKCRLHERSKKILALEPRERAPSETSDKSNSENELDESHDSNSSSPAPSLASSLERMNLLDGSSEARPENQSETDEDPDLSNVPLTSILQEILPNPTQEPNFQNLPFISSLPSLHTPSPVTRKRRQTATFVAKKRPRELQKLILDFKWKKGTFLHKAQIEDPVMSGYAPVLSPLQYFFFFLLTRYHNRYSQ</sequence>
<dbReference type="EMBL" id="CAJQZP010000945">
    <property type="protein sequence ID" value="CAG5000716.1"/>
    <property type="molecule type" value="Genomic_DNA"/>
</dbReference>